<accession>A0A6P1NXA7</accession>
<dbReference type="InterPro" id="IPR001638">
    <property type="entry name" value="Solute-binding_3/MltF_N"/>
</dbReference>
<dbReference type="Proteomes" id="UP000464214">
    <property type="component" value="Chromosome"/>
</dbReference>
<sequence length="163" mass="18357">MQKVWKIPLLLCLCWLLAGCENYPKDPNDTLAQVTGGTLVVGYSENPPWVTLGPNGHPGGVEADLVRGFAKTIQAQITWKRDTEQNLLEELEEKKLHLVLAGLTDDSPWKSKISFTRPYLEQGKKKHVFGVVMGENAFVTKLEKYLHQKEDSLKTRYGHATPQ</sequence>
<proteinExistence type="predicted"/>
<organism evidence="3 4">
    <name type="scientific">Nibribacter ruber</name>
    <dbReference type="NCBI Taxonomy" id="2698458"/>
    <lineage>
        <taxon>Bacteria</taxon>
        <taxon>Pseudomonadati</taxon>
        <taxon>Bacteroidota</taxon>
        <taxon>Cytophagia</taxon>
        <taxon>Cytophagales</taxon>
        <taxon>Hymenobacteraceae</taxon>
        <taxon>Nibribacter</taxon>
    </lineage>
</organism>
<dbReference type="PROSITE" id="PS51257">
    <property type="entry name" value="PROKAR_LIPOPROTEIN"/>
    <property type="match status" value="1"/>
</dbReference>
<feature type="signal peptide" evidence="1">
    <location>
        <begin position="1"/>
        <end position="20"/>
    </location>
</feature>
<dbReference type="EMBL" id="CP047897">
    <property type="protein sequence ID" value="QHL86964.1"/>
    <property type="molecule type" value="Genomic_DNA"/>
</dbReference>
<keyword evidence="4" id="KW-1185">Reference proteome</keyword>
<dbReference type="RefSeq" id="WP_160689882.1">
    <property type="nucleotide sequence ID" value="NZ_CP047897.1"/>
</dbReference>
<dbReference type="AlphaFoldDB" id="A0A6P1NXA7"/>
<evidence type="ECO:0000313" key="3">
    <source>
        <dbReference type="EMBL" id="QHL86964.1"/>
    </source>
</evidence>
<dbReference type="Gene3D" id="3.40.190.10">
    <property type="entry name" value="Periplasmic binding protein-like II"/>
    <property type="match status" value="1"/>
</dbReference>
<feature type="chain" id="PRO_5026877318" evidence="1">
    <location>
        <begin position="21"/>
        <end position="163"/>
    </location>
</feature>
<evidence type="ECO:0000313" key="4">
    <source>
        <dbReference type="Proteomes" id="UP000464214"/>
    </source>
</evidence>
<dbReference type="Pfam" id="PF00497">
    <property type="entry name" value="SBP_bac_3"/>
    <property type="match status" value="1"/>
</dbReference>
<evidence type="ECO:0000259" key="2">
    <source>
        <dbReference type="Pfam" id="PF00497"/>
    </source>
</evidence>
<keyword evidence="1" id="KW-0732">Signal</keyword>
<protein>
    <submittedName>
        <fullName evidence="3">Transporter substrate-binding domain-containing protein</fullName>
    </submittedName>
</protein>
<evidence type="ECO:0000256" key="1">
    <source>
        <dbReference type="SAM" id="SignalP"/>
    </source>
</evidence>
<gene>
    <name evidence="3" type="ORF">GU926_05740</name>
</gene>
<dbReference type="KEGG" id="nib:GU926_05740"/>
<name>A0A6P1NXA7_9BACT</name>
<feature type="domain" description="Solute-binding protein family 3/N-terminal" evidence="2">
    <location>
        <begin position="39"/>
        <end position="124"/>
    </location>
</feature>
<reference evidence="3 4" key="1">
    <citation type="submission" date="2020-01" db="EMBL/GenBank/DDBJ databases">
        <authorList>
            <person name="Kim M."/>
        </authorList>
    </citation>
    <scope>NUCLEOTIDE SEQUENCE [LARGE SCALE GENOMIC DNA]</scope>
    <source>
        <strain evidence="3 4">BT10</strain>
    </source>
</reference>
<dbReference type="SUPFAM" id="SSF53850">
    <property type="entry name" value="Periplasmic binding protein-like II"/>
    <property type="match status" value="1"/>
</dbReference>